<sequence>MKCKIISKNLFRITSAVNLSIRLGQAVVTCWQNISINSDVTQVSQESTEAVRVCSGLVSNSKWGGSAEP</sequence>
<dbReference type="EMBL" id="CP069027">
    <property type="protein sequence ID" value="QRC95021.1"/>
    <property type="molecule type" value="Genomic_DNA"/>
</dbReference>
<organism evidence="1 2">
    <name type="scientific">Phaeosphaeria nodorum (strain SN15 / ATCC MYA-4574 / FGSC 10173)</name>
    <name type="common">Glume blotch fungus</name>
    <name type="synonym">Parastagonospora nodorum</name>
    <dbReference type="NCBI Taxonomy" id="321614"/>
    <lineage>
        <taxon>Eukaryota</taxon>
        <taxon>Fungi</taxon>
        <taxon>Dikarya</taxon>
        <taxon>Ascomycota</taxon>
        <taxon>Pezizomycotina</taxon>
        <taxon>Dothideomycetes</taxon>
        <taxon>Pleosporomycetidae</taxon>
        <taxon>Pleosporales</taxon>
        <taxon>Pleosporineae</taxon>
        <taxon>Phaeosphaeriaceae</taxon>
        <taxon>Parastagonospora</taxon>
    </lineage>
</organism>
<evidence type="ECO:0000313" key="1">
    <source>
        <dbReference type="EMBL" id="QRC95021.1"/>
    </source>
</evidence>
<evidence type="ECO:0000313" key="2">
    <source>
        <dbReference type="Proteomes" id="UP000663193"/>
    </source>
</evidence>
<name>A0A7U2EXN3_PHANO</name>
<proteinExistence type="predicted"/>
<gene>
    <name evidence="1" type="ORF">JI435_406750</name>
</gene>
<dbReference type="Proteomes" id="UP000663193">
    <property type="component" value="Chromosome 5"/>
</dbReference>
<keyword evidence="2" id="KW-1185">Reference proteome</keyword>
<dbReference type="VEuPathDB" id="FungiDB:JI435_406750"/>
<accession>A0A7U2EXN3</accession>
<dbReference type="AlphaFoldDB" id="A0A7U2EXN3"/>
<reference evidence="2" key="1">
    <citation type="journal article" date="2021" name="BMC Genomics">
        <title>Chromosome-level genome assembly and manually-curated proteome of model necrotroph Parastagonospora nodorum Sn15 reveals a genome-wide trove of candidate effector homologs, and redundancy of virulence-related functions within an accessory chromosome.</title>
        <authorList>
            <person name="Bertazzoni S."/>
            <person name="Jones D.A.B."/>
            <person name="Phan H.T."/>
            <person name="Tan K.-C."/>
            <person name="Hane J.K."/>
        </authorList>
    </citation>
    <scope>NUCLEOTIDE SEQUENCE [LARGE SCALE GENOMIC DNA]</scope>
    <source>
        <strain evidence="2">SN15 / ATCC MYA-4574 / FGSC 10173)</strain>
    </source>
</reference>
<protein>
    <submittedName>
        <fullName evidence="1">Uncharacterized protein</fullName>
    </submittedName>
</protein>